<dbReference type="InterPro" id="IPR003660">
    <property type="entry name" value="HAMP_dom"/>
</dbReference>
<dbReference type="GO" id="GO:0007165">
    <property type="term" value="P:signal transduction"/>
    <property type="evidence" value="ECO:0007669"/>
    <property type="project" value="UniProtKB-KW"/>
</dbReference>
<dbReference type="SMART" id="SM00283">
    <property type="entry name" value="MA"/>
    <property type="match status" value="1"/>
</dbReference>
<dbReference type="Pfam" id="PF00672">
    <property type="entry name" value="HAMP"/>
    <property type="match status" value="1"/>
</dbReference>
<keyword evidence="8" id="KW-0807">Transducer</keyword>
<evidence type="ECO:0000259" key="10">
    <source>
        <dbReference type="PROSITE" id="PS50111"/>
    </source>
</evidence>
<dbReference type="Pfam" id="PF02743">
    <property type="entry name" value="dCache_1"/>
    <property type="match status" value="1"/>
</dbReference>
<sequence length="656" mass="70248">MKKIQTKIMLLVILATIGVSVINVILSTLISRNSTTSAIEQTLTETTELAALAAQNMISTYTLTIAEIASSPILSSPEITLSEKQAFLQTKVDAYYMRFGGMADADGYDSIHDTDISDEPFFQAALQGKSYMSSPYYEGNDGYLVVSAPVISDGSVTGVVYFQCDTNILQSIISEIQIGEEGDAYILDKEGTTIAALDTEEVLSQENLIREMASNPDDRYIQELGSIELKMVAGESGVERYTYPEDNVNYIQGYTSIPGTDGWSVGVTISEDEFLHYAYVGNNLQLVISAVLCVLVILLSAFVCRTITGPIVKCARRLHSLSEGDLKSPLPEVKGRDETRILSDSTAHLVTNFKVMLEEIGMVLSSIANGNLTADSVKAHYPGDFKALQEDLQTINDKLNQTLSGIAEATAQVSSSSAQVASSSTSLSQGSTEQASAVVQLSSTLSDMDKDAKQTAALSEQTKTAVDGAQLQLEESRKHIEGLNEAMDQITSTSNEIRHIIDTIEDIALQTNILALNASVEAARAGEAGKGFAVVANEVRELASKSDEATKATIELIQRSIAAVNSGSEAVTNVTASVSEVVVLAEQAASQMDVMTEAVERQTNSINQVSLAVSQISEVVQSNSATAEESAATSEELSNQAVILKQLVGGFTLRRR</sequence>
<comment type="similarity">
    <text evidence="7">Belongs to the methyl-accepting chemotaxis (MCP) protein family.</text>
</comment>
<dbReference type="AlphaFoldDB" id="A0A2K4ZEP4"/>
<dbReference type="EMBL" id="OFSM01000007">
    <property type="protein sequence ID" value="SOY28926.1"/>
    <property type="molecule type" value="Genomic_DNA"/>
</dbReference>
<dbReference type="SUPFAM" id="SSF103190">
    <property type="entry name" value="Sensory domain-like"/>
    <property type="match status" value="1"/>
</dbReference>
<dbReference type="CDD" id="cd11386">
    <property type="entry name" value="MCP_signal"/>
    <property type="match status" value="1"/>
</dbReference>
<dbReference type="Gene3D" id="1.10.287.950">
    <property type="entry name" value="Methyl-accepting chemotaxis protein"/>
    <property type="match status" value="1"/>
</dbReference>
<dbReference type="RefSeq" id="WP_103238992.1">
    <property type="nucleotide sequence ID" value="NZ_JANJZD010000014.1"/>
</dbReference>
<dbReference type="CDD" id="cd12912">
    <property type="entry name" value="PDC2_MCP_like"/>
    <property type="match status" value="1"/>
</dbReference>
<dbReference type="InterPro" id="IPR051310">
    <property type="entry name" value="MCP_chemotaxis"/>
</dbReference>
<feature type="coiled-coil region" evidence="9">
    <location>
        <begin position="466"/>
        <end position="493"/>
    </location>
</feature>
<evidence type="ECO:0000313" key="13">
    <source>
        <dbReference type="Proteomes" id="UP000236311"/>
    </source>
</evidence>
<gene>
    <name evidence="12" type="primary">tap_2</name>
    <name evidence="12" type="ORF">AMURIS_01641</name>
</gene>
<evidence type="ECO:0000256" key="4">
    <source>
        <dbReference type="ARBA" id="ARBA00022692"/>
    </source>
</evidence>
<dbReference type="Pfam" id="PF00015">
    <property type="entry name" value="MCPsignal"/>
    <property type="match status" value="1"/>
</dbReference>
<evidence type="ECO:0000256" key="9">
    <source>
        <dbReference type="SAM" id="Coils"/>
    </source>
</evidence>
<name>A0A2K4ZEP4_9FIRM</name>
<keyword evidence="3" id="KW-0145">Chemotaxis</keyword>
<evidence type="ECO:0000256" key="2">
    <source>
        <dbReference type="ARBA" id="ARBA00022475"/>
    </source>
</evidence>
<evidence type="ECO:0000256" key="6">
    <source>
        <dbReference type="ARBA" id="ARBA00023136"/>
    </source>
</evidence>
<dbReference type="SUPFAM" id="SSF58104">
    <property type="entry name" value="Methyl-accepting chemotaxis protein (MCP) signaling domain"/>
    <property type="match status" value="1"/>
</dbReference>
<reference evidence="12 13" key="1">
    <citation type="submission" date="2018-01" db="EMBL/GenBank/DDBJ databases">
        <authorList>
            <person name="Gaut B.S."/>
            <person name="Morton B.R."/>
            <person name="Clegg M.T."/>
            <person name="Duvall M.R."/>
        </authorList>
    </citation>
    <scope>NUCLEOTIDE SEQUENCE [LARGE SCALE GENOMIC DNA]</scope>
    <source>
        <strain evidence="12">GP69</strain>
    </source>
</reference>
<dbReference type="InterPro" id="IPR004089">
    <property type="entry name" value="MCPsignal_dom"/>
</dbReference>
<evidence type="ECO:0000256" key="5">
    <source>
        <dbReference type="ARBA" id="ARBA00022989"/>
    </source>
</evidence>
<keyword evidence="5" id="KW-1133">Transmembrane helix</keyword>
<organism evidence="12 13">
    <name type="scientific">Acetatifactor muris</name>
    <dbReference type="NCBI Taxonomy" id="879566"/>
    <lineage>
        <taxon>Bacteria</taxon>
        <taxon>Bacillati</taxon>
        <taxon>Bacillota</taxon>
        <taxon>Clostridia</taxon>
        <taxon>Lachnospirales</taxon>
        <taxon>Lachnospiraceae</taxon>
        <taxon>Acetatifactor</taxon>
    </lineage>
</organism>
<dbReference type="Proteomes" id="UP000236311">
    <property type="component" value="Unassembled WGS sequence"/>
</dbReference>
<keyword evidence="6" id="KW-0472">Membrane</keyword>
<dbReference type="PROSITE" id="PS50111">
    <property type="entry name" value="CHEMOTAXIS_TRANSDUC_2"/>
    <property type="match status" value="1"/>
</dbReference>
<evidence type="ECO:0000256" key="1">
    <source>
        <dbReference type="ARBA" id="ARBA00004651"/>
    </source>
</evidence>
<keyword evidence="13" id="KW-1185">Reference proteome</keyword>
<keyword evidence="2" id="KW-1003">Cell membrane</keyword>
<dbReference type="GO" id="GO:0006935">
    <property type="term" value="P:chemotaxis"/>
    <property type="evidence" value="ECO:0007669"/>
    <property type="project" value="UniProtKB-KW"/>
</dbReference>
<keyword evidence="4" id="KW-0812">Transmembrane</keyword>
<proteinExistence type="inferred from homology"/>
<protein>
    <submittedName>
        <fullName evidence="12">Methyl-accepting chemotaxis protein IV</fullName>
    </submittedName>
</protein>
<feature type="domain" description="Methyl-accepting transducer" evidence="10">
    <location>
        <begin position="409"/>
        <end position="638"/>
    </location>
</feature>
<evidence type="ECO:0000259" key="11">
    <source>
        <dbReference type="PROSITE" id="PS50885"/>
    </source>
</evidence>
<evidence type="ECO:0000256" key="7">
    <source>
        <dbReference type="ARBA" id="ARBA00029447"/>
    </source>
</evidence>
<dbReference type="OrthoDB" id="9762005at2"/>
<accession>A0A2K4ZEP4</accession>
<evidence type="ECO:0000256" key="3">
    <source>
        <dbReference type="ARBA" id="ARBA00022500"/>
    </source>
</evidence>
<evidence type="ECO:0000256" key="8">
    <source>
        <dbReference type="PROSITE-ProRule" id="PRU00284"/>
    </source>
</evidence>
<keyword evidence="9" id="KW-0175">Coiled coil</keyword>
<dbReference type="InterPro" id="IPR033479">
    <property type="entry name" value="dCache_1"/>
</dbReference>
<dbReference type="InterPro" id="IPR029151">
    <property type="entry name" value="Sensor-like_sf"/>
</dbReference>
<dbReference type="Gene3D" id="6.10.340.10">
    <property type="match status" value="1"/>
</dbReference>
<dbReference type="GO" id="GO:0005886">
    <property type="term" value="C:plasma membrane"/>
    <property type="evidence" value="ECO:0007669"/>
    <property type="project" value="UniProtKB-SubCell"/>
</dbReference>
<dbReference type="PANTHER" id="PTHR43531">
    <property type="entry name" value="PROTEIN ICFG"/>
    <property type="match status" value="1"/>
</dbReference>
<evidence type="ECO:0000313" key="12">
    <source>
        <dbReference type="EMBL" id="SOY28926.1"/>
    </source>
</evidence>
<feature type="domain" description="HAMP" evidence="11">
    <location>
        <begin position="305"/>
        <end position="358"/>
    </location>
</feature>
<comment type="subcellular location">
    <subcellularLocation>
        <location evidence="1">Cell membrane</location>
        <topology evidence="1">Multi-pass membrane protein</topology>
    </subcellularLocation>
</comment>
<dbReference type="Gene3D" id="3.30.450.20">
    <property type="entry name" value="PAS domain"/>
    <property type="match status" value="1"/>
</dbReference>
<dbReference type="PANTHER" id="PTHR43531:SF11">
    <property type="entry name" value="METHYL-ACCEPTING CHEMOTAXIS PROTEIN 3"/>
    <property type="match status" value="1"/>
</dbReference>
<dbReference type="PROSITE" id="PS50885">
    <property type="entry name" value="HAMP"/>
    <property type="match status" value="1"/>
</dbReference>